<gene>
    <name evidence="11" type="ORF">ONB1V03_LOCUS11986</name>
</gene>
<evidence type="ECO:0000259" key="10">
    <source>
        <dbReference type="Pfam" id="PF08240"/>
    </source>
</evidence>
<accession>A0A7R9QRB1</accession>
<feature type="domain" description="Alcohol dehydrogenase-like C-terminal" evidence="9">
    <location>
        <begin position="150"/>
        <end position="281"/>
    </location>
</feature>
<dbReference type="Gene3D" id="3.40.50.720">
    <property type="entry name" value="NAD(P)-binding Rossmann-like Domain"/>
    <property type="match status" value="1"/>
</dbReference>
<dbReference type="PANTHER" id="PTHR43161:SF9">
    <property type="entry name" value="SORBITOL DEHYDROGENASE"/>
    <property type="match status" value="1"/>
</dbReference>
<dbReference type="OrthoDB" id="1879366at2759"/>
<organism evidence="11">
    <name type="scientific">Oppiella nova</name>
    <dbReference type="NCBI Taxonomy" id="334625"/>
    <lineage>
        <taxon>Eukaryota</taxon>
        <taxon>Metazoa</taxon>
        <taxon>Ecdysozoa</taxon>
        <taxon>Arthropoda</taxon>
        <taxon>Chelicerata</taxon>
        <taxon>Arachnida</taxon>
        <taxon>Acari</taxon>
        <taxon>Acariformes</taxon>
        <taxon>Sarcoptiformes</taxon>
        <taxon>Oribatida</taxon>
        <taxon>Brachypylina</taxon>
        <taxon>Oppioidea</taxon>
        <taxon>Oppiidae</taxon>
        <taxon>Oppiella</taxon>
    </lineage>
</organism>
<dbReference type="FunFam" id="3.40.50.720:FF:000068">
    <property type="entry name" value="Sorbitol dehydrogenase"/>
    <property type="match status" value="1"/>
</dbReference>
<name>A0A7R9QRB1_9ACAR</name>
<proteinExistence type="inferred from homology"/>
<evidence type="ECO:0000313" key="11">
    <source>
        <dbReference type="EMBL" id="CAD7655343.1"/>
    </source>
</evidence>
<dbReference type="InterPro" id="IPR036291">
    <property type="entry name" value="NAD(P)-bd_dom_sf"/>
</dbReference>
<dbReference type="InterPro" id="IPR045306">
    <property type="entry name" value="SDH-like"/>
</dbReference>
<dbReference type="PANTHER" id="PTHR43161">
    <property type="entry name" value="SORBITOL DEHYDROGENASE"/>
    <property type="match status" value="1"/>
</dbReference>
<sequence>MFDWKSCGFCGTDIHLMDDGRLADFIVTEPLVIGHETSARVIAVGKDVTNLKVGDRVAVETAIPCQKCEYCRDGKYNLCPISNTQARGVPPKHGCLRRYYAHPSDFLFKLPDSVSWEEGAMCEPFSCIVHACRRLNISAGQNVLVCGAGAMGMMAFLCAKAFGANKVFITDLNKSRLALAEKLGVDKSYAIDPKTFNDVEMAQTIIKDMGCNPDISIECTGNDMSTSMAIYATKNGGKVGIVGLGGLKSTVPLVHTAMREIDLIGVCRFRDDYPLAIQLIASGKVNLKPLVTHKFPINEAIDALKFMKRNVEGSLKVMVHYPLAIQLIASGKVNLKPLVTHKFPINEAIDALKFMKRNVEGSLKVMVLMI</sequence>
<keyword evidence="3" id="KW-0479">Metal-binding</keyword>
<dbReference type="Proteomes" id="UP000728032">
    <property type="component" value="Unassembled WGS sequence"/>
</dbReference>
<dbReference type="Pfam" id="PF00107">
    <property type="entry name" value="ADH_zinc_N"/>
    <property type="match status" value="1"/>
</dbReference>
<evidence type="ECO:0000256" key="3">
    <source>
        <dbReference type="ARBA" id="ARBA00022723"/>
    </source>
</evidence>
<evidence type="ECO:0000256" key="7">
    <source>
        <dbReference type="ARBA" id="ARBA00026132"/>
    </source>
</evidence>
<evidence type="ECO:0000259" key="9">
    <source>
        <dbReference type="Pfam" id="PF00107"/>
    </source>
</evidence>
<dbReference type="AlphaFoldDB" id="A0A7R9QRB1"/>
<keyword evidence="12" id="KW-1185">Reference proteome</keyword>
<dbReference type="InterPro" id="IPR013149">
    <property type="entry name" value="ADH-like_C"/>
</dbReference>
<dbReference type="Gene3D" id="3.90.180.10">
    <property type="entry name" value="Medium-chain alcohol dehydrogenases, catalytic domain"/>
    <property type="match status" value="2"/>
</dbReference>
<dbReference type="InterPro" id="IPR013154">
    <property type="entry name" value="ADH-like_N"/>
</dbReference>
<dbReference type="CDD" id="cd05285">
    <property type="entry name" value="sorbitol_DH"/>
    <property type="match status" value="1"/>
</dbReference>
<evidence type="ECO:0000256" key="6">
    <source>
        <dbReference type="ARBA" id="ARBA00023027"/>
    </source>
</evidence>
<evidence type="ECO:0000256" key="2">
    <source>
        <dbReference type="ARBA" id="ARBA00008072"/>
    </source>
</evidence>
<keyword evidence="6" id="KW-0520">NAD</keyword>
<evidence type="ECO:0000256" key="8">
    <source>
        <dbReference type="ARBA" id="ARBA00032485"/>
    </source>
</evidence>
<evidence type="ECO:0000256" key="1">
    <source>
        <dbReference type="ARBA" id="ARBA00001947"/>
    </source>
</evidence>
<keyword evidence="5" id="KW-0560">Oxidoreductase</keyword>
<keyword evidence="4" id="KW-0862">Zinc</keyword>
<dbReference type="EMBL" id="CAJPVJ010009342">
    <property type="protein sequence ID" value="CAG2172530.1"/>
    <property type="molecule type" value="Genomic_DNA"/>
</dbReference>
<dbReference type="GO" id="GO:0046872">
    <property type="term" value="F:metal ion binding"/>
    <property type="evidence" value="ECO:0007669"/>
    <property type="project" value="UniProtKB-KW"/>
</dbReference>
<feature type="domain" description="Alcohol dehydrogenase-like N-terminal" evidence="10">
    <location>
        <begin position="5"/>
        <end position="112"/>
    </location>
</feature>
<dbReference type="Pfam" id="PF08240">
    <property type="entry name" value="ADH_N"/>
    <property type="match status" value="1"/>
</dbReference>
<dbReference type="GO" id="GO:0006062">
    <property type="term" value="P:sorbitol catabolic process"/>
    <property type="evidence" value="ECO:0007669"/>
    <property type="project" value="TreeGrafter"/>
</dbReference>
<evidence type="ECO:0000256" key="4">
    <source>
        <dbReference type="ARBA" id="ARBA00022833"/>
    </source>
</evidence>
<dbReference type="InterPro" id="IPR011032">
    <property type="entry name" value="GroES-like_sf"/>
</dbReference>
<evidence type="ECO:0000313" key="12">
    <source>
        <dbReference type="Proteomes" id="UP000728032"/>
    </source>
</evidence>
<dbReference type="EMBL" id="OC924167">
    <property type="protein sequence ID" value="CAD7655343.1"/>
    <property type="molecule type" value="Genomic_DNA"/>
</dbReference>
<dbReference type="SUPFAM" id="SSF50129">
    <property type="entry name" value="GroES-like"/>
    <property type="match status" value="1"/>
</dbReference>
<comment type="similarity">
    <text evidence="2">Belongs to the zinc-containing alcohol dehydrogenase family.</text>
</comment>
<comment type="cofactor">
    <cofactor evidence="1">
        <name>Zn(2+)</name>
        <dbReference type="ChEBI" id="CHEBI:29105"/>
    </cofactor>
</comment>
<protein>
    <recommendedName>
        <fullName evidence="7">Sorbitol dehydrogenase</fullName>
    </recommendedName>
    <alternativeName>
        <fullName evidence="8">Polyol dehydrogenase</fullName>
    </alternativeName>
</protein>
<dbReference type="SUPFAM" id="SSF51735">
    <property type="entry name" value="NAD(P)-binding Rossmann-fold domains"/>
    <property type="match status" value="1"/>
</dbReference>
<dbReference type="GO" id="GO:0003939">
    <property type="term" value="F:L-iditol 2-dehydrogenase (NAD+) activity"/>
    <property type="evidence" value="ECO:0007669"/>
    <property type="project" value="TreeGrafter"/>
</dbReference>
<reference evidence="11" key="1">
    <citation type="submission" date="2020-11" db="EMBL/GenBank/DDBJ databases">
        <authorList>
            <person name="Tran Van P."/>
        </authorList>
    </citation>
    <scope>NUCLEOTIDE SEQUENCE</scope>
</reference>
<evidence type="ECO:0000256" key="5">
    <source>
        <dbReference type="ARBA" id="ARBA00023002"/>
    </source>
</evidence>